<evidence type="ECO:0000313" key="2">
    <source>
        <dbReference type="EMBL" id="DAF91817.1"/>
    </source>
</evidence>
<evidence type="ECO:0000256" key="1">
    <source>
        <dbReference type="SAM" id="Phobius"/>
    </source>
</evidence>
<dbReference type="EMBL" id="BK016062">
    <property type="protein sequence ID" value="DAF91817.1"/>
    <property type="molecule type" value="Genomic_DNA"/>
</dbReference>
<sequence length="32" mass="3904">MIYLVVVVLLIYLYQQMYLCRVLISQIVILWT</sequence>
<protein>
    <submittedName>
        <fullName evidence="2">Uncharacterized protein</fullName>
    </submittedName>
</protein>
<keyword evidence="1" id="KW-1133">Transmembrane helix</keyword>
<organism evidence="2">
    <name type="scientific">Podoviridae sp. ctZkC8</name>
    <dbReference type="NCBI Taxonomy" id="2825259"/>
    <lineage>
        <taxon>Viruses</taxon>
        <taxon>Duplodnaviria</taxon>
        <taxon>Heunggongvirae</taxon>
        <taxon>Uroviricota</taxon>
        <taxon>Caudoviricetes</taxon>
    </lineage>
</organism>
<keyword evidence="1" id="KW-0812">Transmembrane</keyword>
<feature type="transmembrane region" description="Helical" evidence="1">
    <location>
        <begin position="6"/>
        <end position="31"/>
    </location>
</feature>
<name>A0A8S5UBG2_9CAUD</name>
<accession>A0A8S5UBG2</accession>
<reference evidence="2" key="1">
    <citation type="journal article" date="2021" name="Proc. Natl. Acad. Sci. U.S.A.">
        <title>A Catalog of Tens of Thousands of Viruses from Human Metagenomes Reveals Hidden Associations with Chronic Diseases.</title>
        <authorList>
            <person name="Tisza M.J."/>
            <person name="Buck C.B."/>
        </authorList>
    </citation>
    <scope>NUCLEOTIDE SEQUENCE</scope>
    <source>
        <strain evidence="2">CtZkC8</strain>
    </source>
</reference>
<keyword evidence="1" id="KW-0472">Membrane</keyword>
<proteinExistence type="predicted"/>